<keyword evidence="4 15" id="KW-0863">Zinc-finger</keyword>
<evidence type="ECO:0000256" key="13">
    <source>
        <dbReference type="ARBA" id="ARBA00062553"/>
    </source>
</evidence>
<evidence type="ECO:0000256" key="8">
    <source>
        <dbReference type="ARBA" id="ARBA00023015"/>
    </source>
</evidence>
<feature type="domain" description="Myb-like" evidence="17">
    <location>
        <begin position="1109"/>
        <end position="1165"/>
    </location>
</feature>
<keyword evidence="7" id="KW-0007">Acetylation</keyword>
<comment type="function">
    <text evidence="12">Histone H3 reader that is required for the ATAC complex-mediated maintenance of histone acetylation and gene activation. Component of the ATAC complex, a complex with histone acetyltransferase activity on histones H3 and H4.</text>
</comment>
<dbReference type="PANTHER" id="PTHR22705">
    <property type="entry name" value="ZINC FINGER, ZZ DOMAIN CONTAINING 3"/>
    <property type="match status" value="1"/>
</dbReference>
<sequence length="1364" mass="153563">MISFSTGNRAHILLQRRAHQDEETVGTRRSMAASRSSRVTRSSVGLNGLDENFCGRTLRNRSIAQPEETSVSPQPRARSPKKKQESKQDGRQESKQDTNKDSKQESKQDTSKEPKQESNQYTNKVSKQESKQDTSKVSKQESKQDTSKDSKQESKQHTSKDSKQESKQDTSKDSKQESTPDTSKDPRQESKQDTSKDSKQESKQDTSKDSKQESKPDTSKDSKQESKQDTSKDSKQESKQDTSKASKQESTQDISKESKQHICKDSKHESRQGAIQESRQGATQESRQGATQESRQGATQESRQGAIQESRQDATQESRHDATQESKQDAIQESKQDAIQESRQDAIQESRQDAIQESRQDAMQESRQDAMQESRQDAMQESRQDAMQESRQDAMQESRQDAMQESRQDAMQESRQDAMQESRQDAMQESRQDAMQESRQDAMQESRQDAMQESRQDAMQESRQDAMQESRQDAIQESRQDAIQESRQDAIQESRQDAIQESRQDAIQESKQEPNDNKQDIKQDTGDADHSTISRKRGVSCLEKGLIQDMSANCDTGKEWWETSPQIKRAKQCSPSGEFLGQEESQGFLNPQSQVSVSEPCKDTICEDLPSHNSSNTPPASSVLSEHEGEVIGRQVKEDHCMDCVGQVLPQNLHKASNGLRETDTEEASTVTEHPSATPTSATSFPSLLNGGQMEALSSLDPSVPFRNSIPGQMEVSGSGESPASSALTIMGAAEDPVPELIVAKDQDVEEVEVDVLDDPLCLAHEEQVTVSEGDTNGRPPSPVQEPAASTLSTANINCSSVNNSNSGETTPTLATPPSPTEPECNPSISSMPPSFTELYEHRYTLRTSPRRVVSGGKASPSKPSSPLTDNGPFSEEWEVEDDCPMIEEPSCSDSVGPSSEGPGSVNPGYRAGDKHSVFTEDKETENRKKLTQSQAVEEEEEEEEEEPDVYYFESDHLALKHNKDYQRLLQTIVVLEAQRAQAILDLETLARHQREALADPISFVEQLQKQANLGLPCPQRVVQLPDIAWDQYTSGLGEFEREFCDKKRKTRQLKLIFDKGLPLRPKSPVEPKKEGESSTVYSSLPTSDGPEHGRETQMIRGRICHPNKPDTFNQLWTVEEQKKLEQLLVKFPPEEVESKRWQKIADELGNRTAKQVASRVQKYFIKLTKAGIPVPGRTPNLCMYTKKASSKRQHYLNKHLYRPSTFLTSYEPPVYMDDDEERSGYYNSVQDPSADDSDEESVPVELRNLPEYKELLQLKRLKKQKLQEIREDNAGVQHMGYKCDMCSTEPIQGVRWHCQDCPPESSVDFCSNCSDCLFKTETHKPSHHLEPVYQPETFLDRDYRLPQSAGYNYLDPNYFPANR</sequence>
<keyword evidence="10" id="KW-0804">Transcription</keyword>
<feature type="compositionally biased region" description="Low complexity" evidence="16">
    <location>
        <begin position="27"/>
        <end position="44"/>
    </location>
</feature>
<dbReference type="InterPro" id="IPR037830">
    <property type="entry name" value="ZZZ3"/>
</dbReference>
<dbReference type="EMBL" id="JAHHUM010000151">
    <property type="protein sequence ID" value="KAK5622273.1"/>
    <property type="molecule type" value="Genomic_DNA"/>
</dbReference>
<feature type="compositionally biased region" description="Basic and acidic residues" evidence="16">
    <location>
        <begin position="254"/>
        <end position="271"/>
    </location>
</feature>
<evidence type="ECO:0000256" key="2">
    <source>
        <dbReference type="ARBA" id="ARBA00022553"/>
    </source>
</evidence>
<evidence type="ECO:0000259" key="18">
    <source>
        <dbReference type="PROSITE" id="PS50135"/>
    </source>
</evidence>
<keyword evidence="21" id="KW-1185">Reference proteome</keyword>
<feature type="compositionally biased region" description="Acidic residues" evidence="16">
    <location>
        <begin position="937"/>
        <end position="949"/>
    </location>
</feature>
<keyword evidence="3" id="KW-0479">Metal-binding</keyword>
<dbReference type="InterPro" id="IPR041981">
    <property type="entry name" value="ZZZ3_ZZ"/>
</dbReference>
<keyword evidence="11" id="KW-0539">Nucleus</keyword>
<feature type="compositionally biased region" description="Basic and acidic residues" evidence="16">
    <location>
        <begin position="912"/>
        <end position="929"/>
    </location>
</feature>
<dbReference type="PROSITE" id="PS50135">
    <property type="entry name" value="ZF_ZZ_2"/>
    <property type="match status" value="1"/>
</dbReference>
<keyword evidence="1" id="KW-1017">Isopeptide bond</keyword>
<dbReference type="InterPro" id="IPR000433">
    <property type="entry name" value="Znf_ZZ"/>
</dbReference>
<dbReference type="Proteomes" id="UP001311232">
    <property type="component" value="Unassembled WGS sequence"/>
</dbReference>
<dbReference type="PROSITE" id="PS50090">
    <property type="entry name" value="MYB_LIKE"/>
    <property type="match status" value="1"/>
</dbReference>
<feature type="region of interest" description="Disordered" evidence="16">
    <location>
        <begin position="770"/>
        <end position="789"/>
    </location>
</feature>
<feature type="region of interest" description="Disordered" evidence="16">
    <location>
        <begin position="566"/>
        <end position="627"/>
    </location>
</feature>
<dbReference type="SMART" id="SM00717">
    <property type="entry name" value="SANT"/>
    <property type="match status" value="1"/>
</dbReference>
<dbReference type="InterPro" id="IPR043145">
    <property type="entry name" value="Znf_ZZ_sf"/>
</dbReference>
<feature type="compositionally biased region" description="Polar residues" evidence="16">
    <location>
        <begin position="273"/>
        <end position="309"/>
    </location>
</feature>
<evidence type="ECO:0000259" key="17">
    <source>
        <dbReference type="PROSITE" id="PS50090"/>
    </source>
</evidence>
<keyword evidence="5" id="KW-0862">Zinc</keyword>
<feature type="region of interest" description="Disordered" evidence="16">
    <location>
        <begin position="797"/>
        <end position="834"/>
    </location>
</feature>
<feature type="compositionally biased region" description="Basic and acidic residues" evidence="16">
    <location>
        <begin position="1068"/>
        <end position="1077"/>
    </location>
</feature>
<feature type="domain" description="ZZ-type" evidence="18">
    <location>
        <begin position="1279"/>
        <end position="1338"/>
    </location>
</feature>
<evidence type="ECO:0000259" key="19">
    <source>
        <dbReference type="PROSITE" id="PS51294"/>
    </source>
</evidence>
<evidence type="ECO:0000313" key="21">
    <source>
        <dbReference type="Proteomes" id="UP001311232"/>
    </source>
</evidence>
<evidence type="ECO:0000256" key="4">
    <source>
        <dbReference type="ARBA" id="ARBA00022771"/>
    </source>
</evidence>
<reference evidence="20 21" key="1">
    <citation type="submission" date="2021-06" db="EMBL/GenBank/DDBJ databases">
        <authorList>
            <person name="Palmer J.M."/>
        </authorList>
    </citation>
    <scope>NUCLEOTIDE SEQUENCE [LARGE SCALE GENOMIC DNA]</scope>
    <source>
        <strain evidence="20 21">MEX-2019</strain>
        <tissue evidence="20">Muscle</tissue>
    </source>
</reference>
<feature type="compositionally biased region" description="Basic and acidic residues" evidence="16">
    <location>
        <begin position="310"/>
        <end position="532"/>
    </location>
</feature>
<dbReference type="Pfam" id="PF00569">
    <property type="entry name" value="ZZ"/>
    <property type="match status" value="1"/>
</dbReference>
<feature type="compositionally biased region" description="Polar residues" evidence="16">
    <location>
        <begin position="583"/>
        <end position="597"/>
    </location>
</feature>
<evidence type="ECO:0000256" key="1">
    <source>
        <dbReference type="ARBA" id="ARBA00022499"/>
    </source>
</evidence>
<dbReference type="InterPro" id="IPR001005">
    <property type="entry name" value="SANT/Myb"/>
</dbReference>
<feature type="region of interest" description="Disordered" evidence="16">
    <location>
        <begin position="1065"/>
        <end position="1095"/>
    </location>
</feature>
<keyword evidence="9" id="KW-0238">DNA-binding</keyword>
<feature type="domain" description="HTH myb-type" evidence="19">
    <location>
        <begin position="1109"/>
        <end position="1169"/>
    </location>
</feature>
<proteinExistence type="predicted"/>
<feature type="region of interest" description="Disordered" evidence="16">
    <location>
        <begin position="15"/>
        <end position="536"/>
    </location>
</feature>
<feature type="compositionally biased region" description="Polar residues" evidence="16">
    <location>
        <begin position="60"/>
        <end position="73"/>
    </location>
</feature>
<feature type="region of interest" description="Disordered" evidence="16">
    <location>
        <begin position="658"/>
        <end position="682"/>
    </location>
</feature>
<dbReference type="GO" id="GO:0003677">
    <property type="term" value="F:DNA binding"/>
    <property type="evidence" value="ECO:0007669"/>
    <property type="project" value="UniProtKB-KW"/>
</dbReference>
<dbReference type="Pfam" id="PF00249">
    <property type="entry name" value="Myb_DNA-binding"/>
    <property type="match status" value="1"/>
</dbReference>
<feature type="compositionally biased region" description="Low complexity" evidence="16">
    <location>
        <begin position="895"/>
        <end position="909"/>
    </location>
</feature>
<evidence type="ECO:0000256" key="15">
    <source>
        <dbReference type="PROSITE-ProRule" id="PRU00228"/>
    </source>
</evidence>
<dbReference type="PROSITE" id="PS51294">
    <property type="entry name" value="HTH_MYB"/>
    <property type="match status" value="1"/>
</dbReference>
<feature type="compositionally biased region" description="Polar residues" evidence="16">
    <location>
        <begin position="611"/>
        <end position="624"/>
    </location>
</feature>
<dbReference type="SUPFAM" id="SSF57850">
    <property type="entry name" value="RING/U-box"/>
    <property type="match status" value="1"/>
</dbReference>
<evidence type="ECO:0000256" key="5">
    <source>
        <dbReference type="ARBA" id="ARBA00022833"/>
    </source>
</evidence>
<organism evidence="20 21">
    <name type="scientific">Crenichthys baileyi</name>
    <name type="common">White River springfish</name>
    <dbReference type="NCBI Taxonomy" id="28760"/>
    <lineage>
        <taxon>Eukaryota</taxon>
        <taxon>Metazoa</taxon>
        <taxon>Chordata</taxon>
        <taxon>Craniata</taxon>
        <taxon>Vertebrata</taxon>
        <taxon>Euteleostomi</taxon>
        <taxon>Actinopterygii</taxon>
        <taxon>Neopterygii</taxon>
        <taxon>Teleostei</taxon>
        <taxon>Neoteleostei</taxon>
        <taxon>Acanthomorphata</taxon>
        <taxon>Ovalentaria</taxon>
        <taxon>Atherinomorphae</taxon>
        <taxon>Cyprinodontiformes</taxon>
        <taxon>Goodeidae</taxon>
        <taxon>Crenichthys</taxon>
    </lineage>
</organism>
<dbReference type="Gene3D" id="1.10.10.60">
    <property type="entry name" value="Homeodomain-like"/>
    <property type="match status" value="1"/>
</dbReference>
<feature type="compositionally biased region" description="Polar residues" evidence="16">
    <location>
        <begin position="1078"/>
        <end position="1087"/>
    </location>
</feature>
<evidence type="ECO:0000256" key="9">
    <source>
        <dbReference type="ARBA" id="ARBA00023125"/>
    </source>
</evidence>
<evidence type="ECO:0000256" key="16">
    <source>
        <dbReference type="SAM" id="MobiDB-lite"/>
    </source>
</evidence>
<dbReference type="FunFam" id="1.10.10.60:FF:000128">
    <property type="entry name" value="Putative ZZ-type zinc finger-containing protein 3"/>
    <property type="match status" value="1"/>
</dbReference>
<evidence type="ECO:0000256" key="14">
    <source>
        <dbReference type="ARBA" id="ARBA00068620"/>
    </source>
</evidence>
<name>A0AAV9SMG1_9TELE</name>
<protein>
    <recommendedName>
        <fullName evidence="14">ZZ-type zinc finger-containing protein 3</fullName>
    </recommendedName>
</protein>
<dbReference type="SMART" id="SM00291">
    <property type="entry name" value="ZnF_ZZ"/>
    <property type="match status" value="1"/>
</dbReference>
<keyword evidence="8" id="KW-0805">Transcription regulation</keyword>
<dbReference type="GO" id="GO:0008270">
    <property type="term" value="F:zinc ion binding"/>
    <property type="evidence" value="ECO:0007669"/>
    <property type="project" value="UniProtKB-KW"/>
</dbReference>
<feature type="region of interest" description="Disordered" evidence="16">
    <location>
        <begin position="1220"/>
        <end position="1242"/>
    </location>
</feature>
<feature type="compositionally biased region" description="Low complexity" evidence="16">
    <location>
        <begin position="855"/>
        <end position="867"/>
    </location>
</feature>
<keyword evidence="2" id="KW-0597">Phosphoprotein</keyword>
<dbReference type="CDD" id="cd02341">
    <property type="entry name" value="ZZ_ZZZ3"/>
    <property type="match status" value="1"/>
</dbReference>
<dbReference type="SUPFAM" id="SSF46689">
    <property type="entry name" value="Homeodomain-like"/>
    <property type="match status" value="1"/>
</dbReference>
<evidence type="ECO:0000256" key="12">
    <source>
        <dbReference type="ARBA" id="ARBA00053098"/>
    </source>
</evidence>
<evidence type="ECO:0000256" key="6">
    <source>
        <dbReference type="ARBA" id="ARBA00022843"/>
    </source>
</evidence>
<comment type="caution">
    <text evidence="20">The sequence shown here is derived from an EMBL/GenBank/DDBJ whole genome shotgun (WGS) entry which is preliminary data.</text>
</comment>
<accession>A0AAV9SMG1</accession>
<dbReference type="InterPro" id="IPR017930">
    <property type="entry name" value="Myb_dom"/>
</dbReference>
<feature type="compositionally biased region" description="Basic and acidic residues" evidence="16">
    <location>
        <begin position="126"/>
        <end position="247"/>
    </location>
</feature>
<evidence type="ECO:0000313" key="20">
    <source>
        <dbReference type="EMBL" id="KAK5622273.1"/>
    </source>
</evidence>
<feature type="compositionally biased region" description="Acidic residues" evidence="16">
    <location>
        <begin position="876"/>
        <end position="886"/>
    </location>
</feature>
<dbReference type="GO" id="GO:0051302">
    <property type="term" value="P:regulation of cell division"/>
    <property type="evidence" value="ECO:0007669"/>
    <property type="project" value="UniProtKB-ARBA"/>
</dbReference>
<evidence type="ECO:0000256" key="7">
    <source>
        <dbReference type="ARBA" id="ARBA00022990"/>
    </source>
</evidence>
<dbReference type="CDD" id="cd00167">
    <property type="entry name" value="SANT"/>
    <property type="match status" value="1"/>
</dbReference>
<evidence type="ECO:0000256" key="11">
    <source>
        <dbReference type="ARBA" id="ARBA00023242"/>
    </source>
</evidence>
<feature type="region of interest" description="Disordered" evidence="16">
    <location>
        <begin position="847"/>
        <end position="949"/>
    </location>
</feature>
<dbReference type="GO" id="GO:0051726">
    <property type="term" value="P:regulation of cell cycle"/>
    <property type="evidence" value="ECO:0007669"/>
    <property type="project" value="UniProtKB-ARBA"/>
</dbReference>
<gene>
    <name evidence="20" type="ORF">CRENBAI_006711</name>
</gene>
<evidence type="ECO:0000256" key="3">
    <source>
        <dbReference type="ARBA" id="ARBA00022723"/>
    </source>
</evidence>
<keyword evidence="6" id="KW-0832">Ubl conjugation</keyword>
<dbReference type="PANTHER" id="PTHR22705:SF0">
    <property type="entry name" value="ZZ-TYPE ZINC FINGER-CONTAINING PROTEIN 3"/>
    <property type="match status" value="1"/>
</dbReference>
<dbReference type="Gene3D" id="3.30.60.90">
    <property type="match status" value="1"/>
</dbReference>
<dbReference type="InterPro" id="IPR009057">
    <property type="entry name" value="Homeodomain-like_sf"/>
</dbReference>
<feature type="compositionally biased region" description="Basic and acidic residues" evidence="16">
    <location>
        <begin position="82"/>
        <end position="116"/>
    </location>
</feature>
<dbReference type="PROSITE" id="PS01357">
    <property type="entry name" value="ZF_ZZ_1"/>
    <property type="match status" value="1"/>
</dbReference>
<evidence type="ECO:0000256" key="10">
    <source>
        <dbReference type="ARBA" id="ARBA00023163"/>
    </source>
</evidence>
<comment type="subunit">
    <text evidence="13">Component of the ADA2A-containing complex (ATAC), composed of KAT14, KAT2A, TADA2L, TADA3L, ZZ3, MBIP, WDR5, YEATS2, CCDC101 and DR1. Interacts via (ZZ-type zinc finger) with histone H3 in a methylation-independent manner and acetylation on 'Lys-4' (H3K4ac) moderately enhances the interaction.</text>
</comment>
<dbReference type="GO" id="GO:0140672">
    <property type="term" value="C:ATAC complex"/>
    <property type="evidence" value="ECO:0007669"/>
    <property type="project" value="UniProtKB-ARBA"/>
</dbReference>
<feature type="compositionally biased region" description="Low complexity" evidence="16">
    <location>
        <begin position="797"/>
        <end position="814"/>
    </location>
</feature>